<dbReference type="InterPro" id="IPR050553">
    <property type="entry name" value="Thioredoxin_ResA/DsbE_sf"/>
</dbReference>
<keyword evidence="5" id="KW-0732">Signal</keyword>
<dbReference type="Gene3D" id="3.40.30.10">
    <property type="entry name" value="Glutaredoxin"/>
    <property type="match status" value="1"/>
</dbReference>
<evidence type="ECO:0000256" key="1">
    <source>
        <dbReference type="ARBA" id="ARBA00004196"/>
    </source>
</evidence>
<feature type="chain" id="PRO_5006050233" evidence="5">
    <location>
        <begin position="30"/>
        <end position="457"/>
    </location>
</feature>
<comment type="subcellular location">
    <subcellularLocation>
        <location evidence="1">Cell envelope</location>
    </subcellularLocation>
</comment>
<dbReference type="InterPro" id="IPR013740">
    <property type="entry name" value="Redoxin"/>
</dbReference>
<protein>
    <submittedName>
        <fullName evidence="7">Thiol:disulfide interchange protein</fullName>
    </submittedName>
</protein>
<dbReference type="PANTHER" id="PTHR42852">
    <property type="entry name" value="THIOL:DISULFIDE INTERCHANGE PROTEIN DSBE"/>
    <property type="match status" value="1"/>
</dbReference>
<organism evidence="7 8">
    <name type="scientific">Phocaeicola vulgatus</name>
    <name type="common">Bacteroides vulgatus</name>
    <dbReference type="NCBI Taxonomy" id="821"/>
    <lineage>
        <taxon>Bacteria</taxon>
        <taxon>Pseudomonadati</taxon>
        <taxon>Bacteroidota</taxon>
        <taxon>Bacteroidia</taxon>
        <taxon>Bacteroidales</taxon>
        <taxon>Bacteroidaceae</taxon>
        <taxon>Phocaeicola</taxon>
    </lineage>
</organism>
<proteinExistence type="predicted"/>
<feature type="domain" description="Thioredoxin" evidence="6">
    <location>
        <begin position="317"/>
        <end position="457"/>
    </location>
</feature>
<dbReference type="InterPro" id="IPR036249">
    <property type="entry name" value="Thioredoxin-like_sf"/>
</dbReference>
<evidence type="ECO:0000313" key="7">
    <source>
        <dbReference type="EMBL" id="ALK83822.1"/>
    </source>
</evidence>
<evidence type="ECO:0000256" key="5">
    <source>
        <dbReference type="SAM" id="SignalP"/>
    </source>
</evidence>
<dbReference type="SUPFAM" id="SSF52833">
    <property type="entry name" value="Thioredoxin-like"/>
    <property type="match status" value="1"/>
</dbReference>
<dbReference type="InterPro" id="IPR013766">
    <property type="entry name" value="Thioredoxin_domain"/>
</dbReference>
<reference evidence="7 8" key="2">
    <citation type="journal article" date="2016" name="Genome Biol. Evol.">
        <title>Extensive mobilome-driven genome diversification in mouse gut-associated Bacteroides vulgatus mpk.</title>
        <authorList>
            <person name="Lange A."/>
            <person name="Beier S."/>
            <person name="Steimle A."/>
            <person name="Autenrieth I.B."/>
            <person name="Huson D.H."/>
            <person name="Frick J.S."/>
        </authorList>
    </citation>
    <scope>NUCLEOTIDE SEQUENCE [LARGE SCALE GENOMIC DNA]</scope>
    <source>
        <strain evidence="8">mpk</strain>
    </source>
</reference>
<keyword evidence="2" id="KW-0201">Cytochrome c-type biogenesis</keyword>
<dbReference type="GO" id="GO:0017004">
    <property type="term" value="P:cytochrome complex assembly"/>
    <property type="evidence" value="ECO:0007669"/>
    <property type="project" value="UniProtKB-KW"/>
</dbReference>
<dbReference type="PROSITE" id="PS51352">
    <property type="entry name" value="THIOREDOXIN_2"/>
    <property type="match status" value="1"/>
</dbReference>
<accession>A0A0P0LHI6</accession>
<gene>
    <name evidence="7" type="ORF">BvMPK_1208</name>
</gene>
<dbReference type="GO" id="GO:0030313">
    <property type="term" value="C:cell envelope"/>
    <property type="evidence" value="ECO:0007669"/>
    <property type="project" value="UniProtKB-SubCell"/>
</dbReference>
<dbReference type="Pfam" id="PF08534">
    <property type="entry name" value="Redoxin"/>
    <property type="match status" value="1"/>
</dbReference>
<evidence type="ECO:0000256" key="2">
    <source>
        <dbReference type="ARBA" id="ARBA00022748"/>
    </source>
</evidence>
<dbReference type="GO" id="GO:0016491">
    <property type="term" value="F:oxidoreductase activity"/>
    <property type="evidence" value="ECO:0007669"/>
    <property type="project" value="InterPro"/>
</dbReference>
<dbReference type="PATRIC" id="fig|821.40.peg.1437"/>
<sequence length="457" mass="51454">MKPKRKNKMRTLKSIMVLGLALSTFTATEAAKLTFKVTNPNEKVKVRLTFSQSGEQKEVAIDAAGNGNIEITGFTPQYVTMQYTRGRRTLYLDPNQDLTLSFDSDNMWRNTTFEGAGAAINTYLGSKELQSLGMPDMKMQEAALIHKGDSLYAANCQVLEAAKLPADFTTQEKIRLQFYTYYYFSKYALYHPHFGKDDNYIPSKAYYEKLEAITPINASLLALKEYKAFLPDAISAFSNKGKTVASSSTEQSVNYVDATIQDEKVAEFLIDQFVYNFVDNNGLDEADGLIVLFRKHVKDAKSIEKFNALCTKWEKLRSGNPSAASFSYPDINGKTVSLADLKGKYIYIDVWATWCGPCRGELPALKELEEKYAGKDIHFVSLSCDKNKKAWENMVTKDQLKGIQLHMGTDRTFMDAYLINGIPRFILLDRDGKIISANMTRPSDPKTAEKFNELLGL</sequence>
<dbReference type="EMBL" id="CP013020">
    <property type="protein sequence ID" value="ALK83822.1"/>
    <property type="molecule type" value="Genomic_DNA"/>
</dbReference>
<evidence type="ECO:0000259" key="6">
    <source>
        <dbReference type="PROSITE" id="PS51352"/>
    </source>
</evidence>
<evidence type="ECO:0000256" key="3">
    <source>
        <dbReference type="ARBA" id="ARBA00023157"/>
    </source>
</evidence>
<dbReference type="CDD" id="cd02966">
    <property type="entry name" value="TlpA_like_family"/>
    <property type="match status" value="1"/>
</dbReference>
<dbReference type="PANTHER" id="PTHR42852:SF6">
    <property type="entry name" value="THIOL:DISULFIDE INTERCHANGE PROTEIN DSBE"/>
    <property type="match status" value="1"/>
</dbReference>
<name>A0A0P0LHI6_PHOVU</name>
<keyword evidence="4" id="KW-0676">Redox-active center</keyword>
<evidence type="ECO:0000313" key="8">
    <source>
        <dbReference type="Proteomes" id="UP000061587"/>
    </source>
</evidence>
<dbReference type="Proteomes" id="UP000061587">
    <property type="component" value="Chromosome"/>
</dbReference>
<dbReference type="AlphaFoldDB" id="A0A0P0LHI6"/>
<keyword evidence="3" id="KW-1015">Disulfide bond</keyword>
<feature type="signal peptide" evidence="5">
    <location>
        <begin position="1"/>
        <end position="29"/>
    </location>
</feature>
<evidence type="ECO:0000256" key="4">
    <source>
        <dbReference type="ARBA" id="ARBA00023284"/>
    </source>
</evidence>
<reference evidence="8" key="1">
    <citation type="submission" date="2015-10" db="EMBL/GenBank/DDBJ databases">
        <title>Extensive mobilome-driven genome diversification in gut-associated Bacteroides vulgatus mpk.</title>
        <authorList>
            <person name="Beier S."/>
            <person name="Lange A."/>
            <person name="Huson D.H."/>
            <person name="Frick J.-S."/>
            <person name="Autenrieth I.B."/>
        </authorList>
    </citation>
    <scope>NUCLEOTIDE SEQUENCE [LARGE SCALE GENOMIC DNA]</scope>
    <source>
        <strain evidence="8">mpk</strain>
    </source>
</reference>